<dbReference type="EMBL" id="QSBM01000022">
    <property type="protein sequence ID" value="RGX24450.1"/>
    <property type="molecule type" value="Genomic_DNA"/>
</dbReference>
<evidence type="ECO:0000313" key="3">
    <source>
        <dbReference type="Proteomes" id="UP000283880"/>
    </source>
</evidence>
<dbReference type="Proteomes" id="UP000283880">
    <property type="component" value="Unassembled WGS sequence"/>
</dbReference>
<evidence type="ECO:0000313" key="2">
    <source>
        <dbReference type="EMBL" id="RGX24450.1"/>
    </source>
</evidence>
<dbReference type="RefSeq" id="WP_007717012.1">
    <property type="nucleotide sequence ID" value="NZ_JAWRJJ010000165.1"/>
</dbReference>
<feature type="region of interest" description="Disordered" evidence="1">
    <location>
        <begin position="43"/>
        <end position="66"/>
    </location>
</feature>
<evidence type="ECO:0000256" key="1">
    <source>
        <dbReference type="SAM" id="MobiDB-lite"/>
    </source>
</evidence>
<gene>
    <name evidence="2" type="ORF">DWV29_23595</name>
</gene>
<reference evidence="2 3" key="1">
    <citation type="submission" date="2018-08" db="EMBL/GenBank/DDBJ databases">
        <title>A genome reference for cultivated species of the human gut microbiota.</title>
        <authorList>
            <person name="Zou Y."/>
            <person name="Xue W."/>
            <person name="Luo G."/>
        </authorList>
    </citation>
    <scope>NUCLEOTIDE SEQUENCE [LARGE SCALE GENOMIC DNA]</scope>
    <source>
        <strain evidence="2 3">AF04-15</strain>
    </source>
</reference>
<dbReference type="AlphaFoldDB" id="A0A413F9A4"/>
<proteinExistence type="predicted"/>
<comment type="caution">
    <text evidence="2">The sequence shown here is derived from an EMBL/GenBank/DDBJ whole genome shotgun (WGS) entry which is preliminary data.</text>
</comment>
<organism evidence="2 3">
    <name type="scientific">Enterocloster asparagiformis</name>
    <dbReference type="NCBI Taxonomy" id="333367"/>
    <lineage>
        <taxon>Bacteria</taxon>
        <taxon>Bacillati</taxon>
        <taxon>Bacillota</taxon>
        <taxon>Clostridia</taxon>
        <taxon>Lachnospirales</taxon>
        <taxon>Lachnospiraceae</taxon>
        <taxon>Enterocloster</taxon>
    </lineage>
</organism>
<name>A0A413F9A4_9FIRM</name>
<protein>
    <submittedName>
        <fullName evidence="2">Uncharacterized protein</fullName>
    </submittedName>
</protein>
<accession>A0A413F9A4</accession>
<sequence length="270" mass="30796">MLIKKLCLTALLFYLSMTSQEIKNDQLSDGPVASFNFFDEDETAAAETEPETGAQTEQPRERRPTDEVAADLAALGIYVPDEVVNEIEDTYRMVEADEAYAGMYDYYLEYDPGFEYRMLLSGWGYGDYDDDWNWIPSSDKVYAFDTEVFNMSEMYTDFMKGVIAISGGEFEITDIVENTDDVDYDEGTGTQVLSFRYNGTPYTFEATFYGDWLDCEVIGFMNRVFETEGNPKRLLATDDGGQGCILFYNTPEWGDELEAATGMDLNEYFY</sequence>
<dbReference type="OrthoDB" id="2065377at2"/>